<dbReference type="AlphaFoldDB" id="A0A5B9EFJ9"/>
<organism evidence="3 4">
    <name type="scientific">Terriglobus albidus</name>
    <dbReference type="NCBI Taxonomy" id="1592106"/>
    <lineage>
        <taxon>Bacteria</taxon>
        <taxon>Pseudomonadati</taxon>
        <taxon>Acidobacteriota</taxon>
        <taxon>Terriglobia</taxon>
        <taxon>Terriglobales</taxon>
        <taxon>Acidobacteriaceae</taxon>
        <taxon>Terriglobus</taxon>
    </lineage>
</organism>
<dbReference type="OrthoDB" id="9806388at2"/>
<dbReference type="PANTHER" id="PTHR46112">
    <property type="entry name" value="AMINOPEPTIDASE"/>
    <property type="match status" value="1"/>
</dbReference>
<keyword evidence="3" id="KW-0378">Hydrolase</keyword>
<dbReference type="Proteomes" id="UP000321820">
    <property type="component" value="Chromosome"/>
</dbReference>
<evidence type="ECO:0000259" key="2">
    <source>
        <dbReference type="Pfam" id="PF01321"/>
    </source>
</evidence>
<feature type="domain" description="Peptidase M24" evidence="1">
    <location>
        <begin position="209"/>
        <end position="413"/>
    </location>
</feature>
<dbReference type="EMBL" id="CP042806">
    <property type="protein sequence ID" value="QEE30852.1"/>
    <property type="molecule type" value="Genomic_DNA"/>
</dbReference>
<dbReference type="SUPFAM" id="SSF55920">
    <property type="entry name" value="Creatinase/aminopeptidase"/>
    <property type="match status" value="1"/>
</dbReference>
<dbReference type="Gene3D" id="3.40.350.10">
    <property type="entry name" value="Creatinase/prolidase N-terminal domain"/>
    <property type="match status" value="1"/>
</dbReference>
<dbReference type="Pfam" id="PF00557">
    <property type="entry name" value="Peptidase_M24"/>
    <property type="match status" value="1"/>
</dbReference>
<accession>A0A5B9EFJ9</accession>
<dbReference type="Pfam" id="PF01321">
    <property type="entry name" value="Creatinase_N"/>
    <property type="match status" value="1"/>
</dbReference>
<keyword evidence="3" id="KW-0031">Aminopeptidase</keyword>
<dbReference type="SUPFAM" id="SSF53092">
    <property type="entry name" value="Creatinase/prolidase N-terminal domain"/>
    <property type="match status" value="1"/>
</dbReference>
<evidence type="ECO:0000313" key="3">
    <source>
        <dbReference type="EMBL" id="QEE30852.1"/>
    </source>
</evidence>
<proteinExistence type="predicted"/>
<dbReference type="InterPro" id="IPR000994">
    <property type="entry name" value="Pept_M24"/>
</dbReference>
<dbReference type="GO" id="GO:0004177">
    <property type="term" value="F:aminopeptidase activity"/>
    <property type="evidence" value="ECO:0007669"/>
    <property type="project" value="UniProtKB-KW"/>
</dbReference>
<dbReference type="KEGG" id="talb:FTW19_24345"/>
<dbReference type="RefSeq" id="WP_147650148.1">
    <property type="nucleotide sequence ID" value="NZ_CP042806.1"/>
</dbReference>
<feature type="domain" description="Creatinase N-terminal" evidence="2">
    <location>
        <begin position="63"/>
        <end position="200"/>
    </location>
</feature>
<dbReference type="InterPro" id="IPR050659">
    <property type="entry name" value="Peptidase_M24B"/>
</dbReference>
<keyword evidence="3" id="KW-0645">Protease</keyword>
<dbReference type="InterPro" id="IPR029149">
    <property type="entry name" value="Creatin/AminoP/Spt16_N"/>
</dbReference>
<name>A0A5B9EFJ9_9BACT</name>
<sequence>MNRRHFLLSSAGVAATGLVEAPLFAQGRGGAQMPNGPLPPAIAALTNRVSGVKPITIAERQERCNSAQTLMAKNKIDAIVITSGTSLVYFTGMRGGNSERLFAWVLPVKGPAFIICPVFEEERMRELTGNVPGGDKVHFYTWDEHENPYALLGKGLKDAGLATGNIGVEEQTKFAFSDGFAHALPAAKIVSATPVTAGCRGMKSAHELELMKLANDITWHVYEAAWKSLTPGMTTRDASALISAAYMKCGVSGYASVEVDEFSALPHGSIKPQTLKEGSIVMIDDGCTVEGYQSDITRTFVLGGKATDKQKQVFEIVRKAQAAALAAAKPGAPCEAIDIAARKVITDAGYGPDYKFFTHRLGHGIGMDGHEWPYLVRGNKQLLAVGNTFSDEPGVYIRGEFGVRLEDDWVMTENGGEMFTPTSKSIEEPFAV</sequence>
<evidence type="ECO:0000313" key="4">
    <source>
        <dbReference type="Proteomes" id="UP000321820"/>
    </source>
</evidence>
<dbReference type="Gene3D" id="3.90.230.10">
    <property type="entry name" value="Creatinase/methionine aminopeptidase superfamily"/>
    <property type="match status" value="1"/>
</dbReference>
<reference evidence="3 4" key="1">
    <citation type="submission" date="2019-08" db="EMBL/GenBank/DDBJ databases">
        <title>Complete genome sequence of Terriglobus albidus strain ORNL.</title>
        <authorList>
            <person name="Podar M."/>
        </authorList>
    </citation>
    <scope>NUCLEOTIDE SEQUENCE [LARGE SCALE GENOMIC DNA]</scope>
    <source>
        <strain evidence="3 4">ORNL</strain>
    </source>
</reference>
<evidence type="ECO:0000259" key="1">
    <source>
        <dbReference type="Pfam" id="PF00557"/>
    </source>
</evidence>
<dbReference type="InterPro" id="IPR000587">
    <property type="entry name" value="Creatinase_N"/>
</dbReference>
<keyword evidence="4" id="KW-1185">Reference proteome</keyword>
<gene>
    <name evidence="3" type="ORF">FTW19_24345</name>
</gene>
<protein>
    <submittedName>
        <fullName evidence="3">Aminopeptidase P family protein</fullName>
    </submittedName>
</protein>
<dbReference type="InterPro" id="IPR036005">
    <property type="entry name" value="Creatinase/aminopeptidase-like"/>
</dbReference>
<dbReference type="PANTHER" id="PTHR46112:SF3">
    <property type="entry name" value="AMINOPEPTIDASE YPDF"/>
    <property type="match status" value="1"/>
</dbReference>